<dbReference type="Pfam" id="PF02638">
    <property type="entry name" value="GHL10"/>
    <property type="match status" value="1"/>
</dbReference>
<dbReference type="PANTHER" id="PTHR43405:SF1">
    <property type="entry name" value="GLYCOSYL HYDROLASE DIGH"/>
    <property type="match status" value="1"/>
</dbReference>
<gene>
    <name evidence="3" type="ORF">J5U18_07390</name>
</gene>
<keyword evidence="4" id="KW-1185">Reference proteome</keyword>
<dbReference type="InterPro" id="IPR013783">
    <property type="entry name" value="Ig-like_fold"/>
</dbReference>
<dbReference type="Gene3D" id="3.20.20.80">
    <property type="entry name" value="Glycosidases"/>
    <property type="match status" value="1"/>
</dbReference>
<dbReference type="PROSITE" id="PS50853">
    <property type="entry name" value="FN3"/>
    <property type="match status" value="1"/>
</dbReference>
<accession>A0A8T4H9C2</accession>
<evidence type="ECO:0000313" key="3">
    <source>
        <dbReference type="EMBL" id="MBP3943384.1"/>
    </source>
</evidence>
<proteinExistence type="predicted"/>
<dbReference type="Proteomes" id="UP000679691">
    <property type="component" value="Unassembled WGS sequence"/>
</dbReference>
<dbReference type="SUPFAM" id="SSF49265">
    <property type="entry name" value="Fibronectin type III"/>
    <property type="match status" value="1"/>
</dbReference>
<dbReference type="SUPFAM" id="SSF51445">
    <property type="entry name" value="(Trans)glycosidases"/>
    <property type="match status" value="1"/>
</dbReference>
<sequence length="508" mass="58711">MLYRIIGFILLCCCGTFITHAKPSPKRELRGVWLSTIGNIDWPTVMGASKEKQQEELIRILDEHQKTGINALFFQIRPAADAFYKSSKEPWSRYLTGVQGKDPQYDPLAFIIEEAHKRGMELHAWINPYRASTTLNAKHFAADHITRTKPEWFFTYGGKKLFNPGIPAVRKHIIDVIVEVVKNYDVDGIHFDDYFYPYPDAHNTPIPDQQTYRSYGAGFTTIADWRRHNVDLLIQGLGQAIKKEKTYVKYGISPFGIWDNKRDNPQGSATGGLSGYRTLYADAMKWMKEGWIDYIAPQIYFPFQNRAAAYEVLVSWWQQHTYERHFYIGHGAYRVTENNQGWTERNQIPRQVRHLREEPLVHGSIYFSSKSLSHNLAGLRDSLQYDLYRLPALPPTMPWLDSIAPQAPFGLQAFPAAHKKAVNLLWQTPDKAADEEDVYGYIIYRFPVKEAIDLTRADRIIHISYEANNLQFEDSKVQPQRTYNYVVTAIDRLKNESPASNIREINIP</sequence>
<keyword evidence="1" id="KW-0732">Signal</keyword>
<dbReference type="InterPro" id="IPR003790">
    <property type="entry name" value="GHL10"/>
</dbReference>
<dbReference type="InterPro" id="IPR017853">
    <property type="entry name" value="GH"/>
</dbReference>
<dbReference type="EMBL" id="JAGKSB010000007">
    <property type="protein sequence ID" value="MBP3943384.1"/>
    <property type="molecule type" value="Genomic_DNA"/>
</dbReference>
<evidence type="ECO:0000259" key="2">
    <source>
        <dbReference type="PROSITE" id="PS50853"/>
    </source>
</evidence>
<dbReference type="PANTHER" id="PTHR43405">
    <property type="entry name" value="GLYCOSYL HYDROLASE DIGH"/>
    <property type="match status" value="1"/>
</dbReference>
<protein>
    <submittedName>
        <fullName evidence="3">Family 10 glycosylhydrolase</fullName>
    </submittedName>
</protein>
<evidence type="ECO:0000256" key="1">
    <source>
        <dbReference type="ARBA" id="ARBA00022729"/>
    </source>
</evidence>
<dbReference type="Gene3D" id="2.60.40.10">
    <property type="entry name" value="Immunoglobulins"/>
    <property type="match status" value="1"/>
</dbReference>
<name>A0A8T4H9C2_9SPHI</name>
<comment type="caution">
    <text evidence="3">The sequence shown here is derived from an EMBL/GenBank/DDBJ whole genome shotgun (WGS) entry which is preliminary data.</text>
</comment>
<dbReference type="InterPro" id="IPR036116">
    <property type="entry name" value="FN3_sf"/>
</dbReference>
<dbReference type="RefSeq" id="WP_353546878.1">
    <property type="nucleotide sequence ID" value="NZ_JAGKSB010000007.1"/>
</dbReference>
<dbReference type="InterPro" id="IPR052177">
    <property type="entry name" value="Divisome_Glycosyl_Hydrolase"/>
</dbReference>
<evidence type="ECO:0000313" key="4">
    <source>
        <dbReference type="Proteomes" id="UP000679691"/>
    </source>
</evidence>
<reference evidence="3" key="1">
    <citation type="submission" date="2021-03" db="EMBL/GenBank/DDBJ databases">
        <authorList>
            <person name="Lu T."/>
            <person name="Wang Q."/>
            <person name="Han X."/>
        </authorList>
    </citation>
    <scope>NUCLEOTIDE SEQUENCE</scope>
    <source>
        <strain evidence="3">WQ 2009</strain>
    </source>
</reference>
<dbReference type="AlphaFoldDB" id="A0A8T4H9C2"/>
<feature type="domain" description="Fibronectin type-III" evidence="2">
    <location>
        <begin position="407"/>
        <end position="508"/>
    </location>
</feature>
<dbReference type="InterPro" id="IPR003961">
    <property type="entry name" value="FN3_dom"/>
</dbReference>
<organism evidence="3 4">
    <name type="scientific">Rhinopithecimicrobium faecis</name>
    <dbReference type="NCBI Taxonomy" id="2820698"/>
    <lineage>
        <taxon>Bacteria</taxon>
        <taxon>Pseudomonadati</taxon>
        <taxon>Bacteroidota</taxon>
        <taxon>Sphingobacteriia</taxon>
        <taxon>Sphingobacteriales</taxon>
        <taxon>Sphingobacteriaceae</taxon>
        <taxon>Rhinopithecimicrobium</taxon>
    </lineage>
</organism>